<feature type="domain" description="VOC" evidence="1">
    <location>
        <begin position="182"/>
        <end position="328"/>
    </location>
</feature>
<evidence type="ECO:0000259" key="1">
    <source>
        <dbReference type="PROSITE" id="PS51819"/>
    </source>
</evidence>
<dbReference type="InterPro" id="IPR037523">
    <property type="entry name" value="VOC_core"/>
</dbReference>
<sequence length="329" mass="36815">MPRDDSHIFRAKGNKTIIDTPPVAQVLKYHHLGLATMDLSATTAFFGKLGFQPLDPPNSRILRNPNGMQLHLLQADEAPTRPIKNDNGTEEEIFNILQDTPTEKYCGHTHAAFFVPSVAAARKFVEDKHGIPVTGERKFQGKVQSIFIRDLDKITWELERNVGDATTIEQFDGTMLGDEHRRIDHVGTRVSDPPTSWKWYAEMLGFTQEVFHLEHNPQEPLKNFIPWISRTKETLIDINLLINANMPSSSTKNILMVDGVLKPGIIYVAFEVEDVKASQEALKAAGAAVYSEDEVASLGLKKEKLPSVEGHSFFVADPDCNLYRLVQAA</sequence>
<reference evidence="2" key="1">
    <citation type="submission" date="2020-06" db="EMBL/GenBank/DDBJ databases">
        <authorList>
            <consortium name="Plant Systems Biology data submission"/>
        </authorList>
    </citation>
    <scope>NUCLEOTIDE SEQUENCE</scope>
    <source>
        <strain evidence="2">D6</strain>
    </source>
</reference>
<dbReference type="InterPro" id="IPR050383">
    <property type="entry name" value="GlyoxalaseI/FosfomycinResist"/>
</dbReference>
<dbReference type="Proteomes" id="UP001153069">
    <property type="component" value="Unassembled WGS sequence"/>
</dbReference>
<protein>
    <submittedName>
        <fullName evidence="2">Glyoxalase</fullName>
    </submittedName>
</protein>
<accession>A0A9N8HE01</accession>
<dbReference type="PROSITE" id="PS51819">
    <property type="entry name" value="VOC"/>
    <property type="match status" value="2"/>
</dbReference>
<name>A0A9N8HE01_9STRA</name>
<keyword evidence="3" id="KW-1185">Reference proteome</keyword>
<dbReference type="EMBL" id="CAICTM010000449">
    <property type="protein sequence ID" value="CAB9510731.1"/>
    <property type="molecule type" value="Genomic_DNA"/>
</dbReference>
<feature type="domain" description="VOC" evidence="1">
    <location>
        <begin position="28"/>
        <end position="161"/>
    </location>
</feature>
<dbReference type="PANTHER" id="PTHR21366:SF31">
    <property type="entry name" value="METALLOTHIOL TRANSFERASE FOSB"/>
    <property type="match status" value="1"/>
</dbReference>
<evidence type="ECO:0000313" key="3">
    <source>
        <dbReference type="Proteomes" id="UP001153069"/>
    </source>
</evidence>
<dbReference type="SUPFAM" id="SSF54593">
    <property type="entry name" value="Glyoxalase/Bleomycin resistance protein/Dihydroxybiphenyl dioxygenase"/>
    <property type="match status" value="2"/>
</dbReference>
<organism evidence="2 3">
    <name type="scientific">Seminavis robusta</name>
    <dbReference type="NCBI Taxonomy" id="568900"/>
    <lineage>
        <taxon>Eukaryota</taxon>
        <taxon>Sar</taxon>
        <taxon>Stramenopiles</taxon>
        <taxon>Ochrophyta</taxon>
        <taxon>Bacillariophyta</taxon>
        <taxon>Bacillariophyceae</taxon>
        <taxon>Bacillariophycidae</taxon>
        <taxon>Naviculales</taxon>
        <taxon>Naviculaceae</taxon>
        <taxon>Seminavis</taxon>
    </lineage>
</organism>
<evidence type="ECO:0000313" key="2">
    <source>
        <dbReference type="EMBL" id="CAB9510731.1"/>
    </source>
</evidence>
<dbReference type="InterPro" id="IPR004360">
    <property type="entry name" value="Glyas_Fos-R_dOase_dom"/>
</dbReference>
<proteinExistence type="predicted"/>
<dbReference type="InterPro" id="IPR029068">
    <property type="entry name" value="Glyas_Bleomycin-R_OHBP_Dase"/>
</dbReference>
<dbReference type="Pfam" id="PF00903">
    <property type="entry name" value="Glyoxalase"/>
    <property type="match status" value="2"/>
</dbReference>
<comment type="caution">
    <text evidence="2">The sequence shown here is derived from an EMBL/GenBank/DDBJ whole genome shotgun (WGS) entry which is preliminary data.</text>
</comment>
<gene>
    <name evidence="2" type="ORF">SEMRO_450_G145460.1</name>
</gene>
<dbReference type="Gene3D" id="3.10.180.10">
    <property type="entry name" value="2,3-Dihydroxybiphenyl 1,2-Dioxygenase, domain 1"/>
    <property type="match status" value="2"/>
</dbReference>
<dbReference type="PANTHER" id="PTHR21366">
    <property type="entry name" value="GLYOXALASE FAMILY PROTEIN"/>
    <property type="match status" value="1"/>
</dbReference>
<dbReference type="AlphaFoldDB" id="A0A9N8HE01"/>